<proteinExistence type="predicted"/>
<keyword evidence="5" id="KW-1185">Reference proteome</keyword>
<evidence type="ECO:0000313" key="4">
    <source>
        <dbReference type="EMBL" id="SMO59618.1"/>
    </source>
</evidence>
<dbReference type="SMART" id="SM00028">
    <property type="entry name" value="TPR"/>
    <property type="match status" value="5"/>
</dbReference>
<feature type="region of interest" description="Disordered" evidence="1">
    <location>
        <begin position="865"/>
        <end position="888"/>
    </location>
</feature>
<dbReference type="InterPro" id="IPR019734">
    <property type="entry name" value="TPR_rpt"/>
</dbReference>
<name>A0A521CJK4_9FLAO</name>
<evidence type="ECO:0000259" key="3">
    <source>
        <dbReference type="Pfam" id="PF12770"/>
    </source>
</evidence>
<dbReference type="InterPro" id="IPR011990">
    <property type="entry name" value="TPR-like_helical_dom_sf"/>
</dbReference>
<reference evidence="4 5" key="1">
    <citation type="submission" date="2017-05" db="EMBL/GenBank/DDBJ databases">
        <authorList>
            <person name="Varghese N."/>
            <person name="Submissions S."/>
        </authorList>
    </citation>
    <scope>NUCLEOTIDE SEQUENCE [LARGE SCALE GENOMIC DNA]</scope>
    <source>
        <strain evidence="4 5">DSM 29982</strain>
    </source>
</reference>
<dbReference type="PANTHER" id="PTHR10098">
    <property type="entry name" value="RAPSYN-RELATED"/>
    <property type="match status" value="1"/>
</dbReference>
<dbReference type="EMBL" id="FXTQ01000002">
    <property type="protein sequence ID" value="SMO59618.1"/>
    <property type="molecule type" value="Genomic_DNA"/>
</dbReference>
<sequence length="888" mass="101863">MNLHHLYGFIFLFLSLNVFGQSQEDKIYNAVDSFTANPSAKALQNLRNIESDFWKSAKPKTKDELLAIVILNCNKAYYENQFGQNLDAVKSYEKAWMIYQKNKLKNYDIVEFCLKPLGNLYTVLGDYENAENTIKQYYFIASQQKNKTQKTAAILNLSNVYQNTGNVYKAIDLIEKTIQTEKLSNKEKGLLLNNLGTNYTLSSKKSEAETSFLKAVSLLKNDKSQTETLANAYRNLAQLKVNENDFAKASEYFEKAKTEFNKTPNREPRKIGQFYFEAAFIAFSEGKLSEAQENIALIFKTLLPSFSNSKNRLPNQNSLYAETVLLDALDLQALIFLAENQPKNALKSFGLSFKIEEMIQSLLVYENSKIITQVRNRNRTEKCIEIYLSLFEKERKMSYLESAFLLSEQTKSVVLKNHLKNLETVSREEKLILQQLQNWNTTILKEQQKLELADISKINEAVKKQNELMLLLKTKQSKTGSKKNPSFNLSGLYAKLEKDNAIVIEYFFGAHCIYNFTLENKKIALHKIETEKNAFPELLSFIGLFKDPSVIVNNPKKYNQLGNKVYKKLQIPNEQKHKNLIIIPDGILSFLPFEALINETSNTSNFTKMHYLLDKFDVAYNNSAELYLNTNTLSNNKKSILGVFPIFAKTNYELPFSKNELQSIQHNFKGQFFENENASFSNFKNNSIGKSIIHLSTHASSGDFEIPASIKFYDQEILFSELYNLKLNPDLVVLSACETGIGKLYKGEGAMSVARGFQFAGAQNLLFSLWNVNDYTTSVFMDYFYKDLKHNSSFVKATANAKREFLKDENIPNAKKTPYYWSAFVYYGTLEKPEKQTNYILYIISFLAVIGLFLGFNHYRNGKSSRNSQNREIQKNKVQNNQNTASAD</sequence>
<keyword evidence="2" id="KW-1133">Transmembrane helix</keyword>
<protein>
    <submittedName>
        <fullName evidence="4">CHAT domain-containing protein</fullName>
    </submittedName>
</protein>
<dbReference type="OrthoDB" id="9771112at2"/>
<dbReference type="PANTHER" id="PTHR10098:SF108">
    <property type="entry name" value="TETRATRICOPEPTIDE REPEAT PROTEIN 28"/>
    <property type="match status" value="1"/>
</dbReference>
<dbReference type="AlphaFoldDB" id="A0A521CJK4"/>
<dbReference type="Gene3D" id="1.25.40.10">
    <property type="entry name" value="Tetratricopeptide repeat domain"/>
    <property type="match status" value="2"/>
</dbReference>
<dbReference type="Proteomes" id="UP000319267">
    <property type="component" value="Unassembled WGS sequence"/>
</dbReference>
<keyword evidence="2" id="KW-0472">Membrane</keyword>
<dbReference type="Pfam" id="PF12770">
    <property type="entry name" value="CHAT"/>
    <property type="match status" value="1"/>
</dbReference>
<gene>
    <name evidence="4" type="ORF">SAMN06265220_102415</name>
</gene>
<feature type="domain" description="CHAT" evidence="3">
    <location>
        <begin position="564"/>
        <end position="828"/>
    </location>
</feature>
<evidence type="ECO:0000256" key="2">
    <source>
        <dbReference type="SAM" id="Phobius"/>
    </source>
</evidence>
<dbReference type="SUPFAM" id="SSF48452">
    <property type="entry name" value="TPR-like"/>
    <property type="match status" value="1"/>
</dbReference>
<feature type="transmembrane region" description="Helical" evidence="2">
    <location>
        <begin position="839"/>
        <end position="859"/>
    </location>
</feature>
<organism evidence="4 5">
    <name type="scientific">Flavobacterium nitrogenifigens</name>
    <dbReference type="NCBI Taxonomy" id="1617283"/>
    <lineage>
        <taxon>Bacteria</taxon>
        <taxon>Pseudomonadati</taxon>
        <taxon>Bacteroidota</taxon>
        <taxon>Flavobacteriia</taxon>
        <taxon>Flavobacteriales</taxon>
        <taxon>Flavobacteriaceae</taxon>
        <taxon>Flavobacterium</taxon>
    </lineage>
</organism>
<evidence type="ECO:0000313" key="5">
    <source>
        <dbReference type="Proteomes" id="UP000319267"/>
    </source>
</evidence>
<dbReference type="InterPro" id="IPR024983">
    <property type="entry name" value="CHAT_dom"/>
</dbReference>
<evidence type="ECO:0000256" key="1">
    <source>
        <dbReference type="SAM" id="MobiDB-lite"/>
    </source>
</evidence>
<accession>A0A521CJK4</accession>
<dbReference type="RefSeq" id="WP_111378938.1">
    <property type="nucleotide sequence ID" value="NZ_CP043612.1"/>
</dbReference>
<keyword evidence="2" id="KW-0812">Transmembrane</keyword>